<dbReference type="NCBIfam" id="TIGR03156">
    <property type="entry name" value="GTP_HflX"/>
    <property type="match status" value="1"/>
</dbReference>
<keyword evidence="3 6" id="KW-0547">Nucleotide-binding</keyword>
<evidence type="ECO:0000256" key="4">
    <source>
        <dbReference type="ARBA" id="ARBA00022842"/>
    </source>
</evidence>
<evidence type="ECO:0000256" key="3">
    <source>
        <dbReference type="ARBA" id="ARBA00022741"/>
    </source>
</evidence>
<comment type="subcellular location">
    <subcellularLocation>
        <location evidence="6">Cytoplasm</location>
    </subcellularLocation>
    <text evidence="6">May associate with membranes.</text>
</comment>
<dbReference type="PROSITE" id="PS51705">
    <property type="entry name" value="G_HFLX"/>
    <property type="match status" value="1"/>
</dbReference>
<dbReference type="HAMAP" id="MF_00900">
    <property type="entry name" value="GTPase_HflX"/>
    <property type="match status" value="1"/>
</dbReference>
<dbReference type="FunFam" id="3.40.50.300:FF:000173">
    <property type="entry name" value="GTPase HflX"/>
    <property type="match status" value="1"/>
</dbReference>
<dbReference type="Gene3D" id="3.40.50.11060">
    <property type="entry name" value="GTPase HflX, N-terminal domain"/>
    <property type="match status" value="1"/>
</dbReference>
<dbReference type="GO" id="GO:0003924">
    <property type="term" value="F:GTPase activity"/>
    <property type="evidence" value="ECO:0007669"/>
    <property type="project" value="UniProtKB-UniRule"/>
</dbReference>
<dbReference type="OrthoDB" id="9812272at2"/>
<comment type="function">
    <text evidence="6">GTPase that associates with the 50S ribosomal subunit and may have a role during protein synthesis or ribosome biogenesis.</text>
</comment>
<accession>A0A1I6D508</accession>
<dbReference type="InterPro" id="IPR027417">
    <property type="entry name" value="P-loop_NTPase"/>
</dbReference>
<dbReference type="RefSeq" id="WP_092482290.1">
    <property type="nucleotide sequence ID" value="NZ_FOYM01000005.1"/>
</dbReference>
<dbReference type="GO" id="GO:0005737">
    <property type="term" value="C:cytoplasm"/>
    <property type="evidence" value="ECO:0007669"/>
    <property type="project" value="UniProtKB-SubCell"/>
</dbReference>
<keyword evidence="5 6" id="KW-0342">GTP-binding</keyword>
<dbReference type="GO" id="GO:0005525">
    <property type="term" value="F:GTP binding"/>
    <property type="evidence" value="ECO:0007669"/>
    <property type="project" value="UniProtKB-UniRule"/>
</dbReference>
<dbReference type="Gene3D" id="6.10.250.2860">
    <property type="match status" value="1"/>
</dbReference>
<name>A0A1I6D508_9FIRM</name>
<evidence type="ECO:0000313" key="10">
    <source>
        <dbReference type="Proteomes" id="UP000199584"/>
    </source>
</evidence>
<dbReference type="Gene3D" id="3.40.50.300">
    <property type="entry name" value="P-loop containing nucleotide triphosphate hydrolases"/>
    <property type="match status" value="1"/>
</dbReference>
<keyword evidence="4" id="KW-0460">Magnesium</keyword>
<dbReference type="GO" id="GO:0043022">
    <property type="term" value="F:ribosome binding"/>
    <property type="evidence" value="ECO:0007669"/>
    <property type="project" value="TreeGrafter"/>
</dbReference>
<feature type="coiled-coil region" evidence="7">
    <location>
        <begin position="341"/>
        <end position="371"/>
    </location>
</feature>
<dbReference type="Proteomes" id="UP000199584">
    <property type="component" value="Unassembled WGS sequence"/>
</dbReference>
<proteinExistence type="inferred from homology"/>
<dbReference type="InterPro" id="IPR030394">
    <property type="entry name" value="G_HFLX_dom"/>
</dbReference>
<keyword evidence="2" id="KW-0479">Metal-binding</keyword>
<organism evidence="9 10">
    <name type="scientific">Desulfoscipio geothermicus DSM 3669</name>
    <dbReference type="NCBI Taxonomy" id="1121426"/>
    <lineage>
        <taxon>Bacteria</taxon>
        <taxon>Bacillati</taxon>
        <taxon>Bacillota</taxon>
        <taxon>Clostridia</taxon>
        <taxon>Eubacteriales</taxon>
        <taxon>Desulfallaceae</taxon>
        <taxon>Desulfoscipio</taxon>
    </lineage>
</organism>
<protein>
    <recommendedName>
        <fullName evidence="6">GTPase HflX</fullName>
    </recommendedName>
    <alternativeName>
        <fullName evidence="6">GTP-binding protein HflX</fullName>
    </alternativeName>
</protein>
<dbReference type="EMBL" id="FOYM01000005">
    <property type="protein sequence ID" value="SFR00500.1"/>
    <property type="molecule type" value="Genomic_DNA"/>
</dbReference>
<dbReference type="PANTHER" id="PTHR10229:SF0">
    <property type="entry name" value="GTP-BINDING PROTEIN 6-RELATED"/>
    <property type="match status" value="1"/>
</dbReference>
<evidence type="ECO:0000256" key="7">
    <source>
        <dbReference type="SAM" id="Coils"/>
    </source>
</evidence>
<dbReference type="Pfam" id="PF01926">
    <property type="entry name" value="MMR_HSR1"/>
    <property type="match status" value="1"/>
</dbReference>
<dbReference type="InterPro" id="IPR006073">
    <property type="entry name" value="GTP-bd"/>
</dbReference>
<evidence type="ECO:0000256" key="1">
    <source>
        <dbReference type="ARBA" id="ARBA00022490"/>
    </source>
</evidence>
<dbReference type="InterPro" id="IPR025121">
    <property type="entry name" value="GTPase_HflX_N"/>
</dbReference>
<dbReference type="Pfam" id="PF13167">
    <property type="entry name" value="GTP-bdg_N"/>
    <property type="match status" value="1"/>
</dbReference>
<evidence type="ECO:0000313" key="9">
    <source>
        <dbReference type="EMBL" id="SFR00500.1"/>
    </source>
</evidence>
<sequence length="597" mass="66458">MAKTVYGNTRGIKKNDLALLQSIYSYTVDKNNIISMEIARLLAAISWDCQRELVVFVDRGGHVVSVGAGDFATAPLQARDRRRGEFRLSGLRCIHTHPSGSGALSPVDYAALLDMRLDLMVALGVRDGKIKEAYMACLDPQDGVLTRAFQTFGPMSEQEMSGFPILPLIQEIETGITPPSSIQTGEHRHAERAILVTIESNESLDELAQLADTAGALTVARVVQQRNRPDTTYFIGRGKVEELALLRQRLAADLVIFDDELTPTQARNLQNAIGCRVIDRTALILDIFAQRAQTKEGKLQVELAQLRYLLPRLTGLGVVLSRLGGGIGTRGPGETKLETDRRHIRRRIDDLTRALEQVRRHRRQHRQNRREAAIPVIALVGYTNAGKSTLLNALTGAGVLTANRLFATLDPTTRLLQLPDNREVLLTDTVGFIRKLPHHLVAAFRATLEEVTEADLLLHVVDADHDRLQEQIAAVNSVLKDLGAHDKKTILVFNKTDRPVDSVLLEEVEFSCPHRVVRVSARTGAGLEYLRKLIAEYTHQPRRILRGKLPYDRTDLVALLHREGAVYQEHYTEDGIWVEAAVDESLRTAIAPFIKPH</sequence>
<evidence type="ECO:0000256" key="2">
    <source>
        <dbReference type="ARBA" id="ARBA00022723"/>
    </source>
</evidence>
<comment type="similarity">
    <text evidence="6">Belongs to the TRAFAC class OBG-HflX-like GTPase superfamily. HflX GTPase family.</text>
</comment>
<dbReference type="CDD" id="cd01878">
    <property type="entry name" value="HflX"/>
    <property type="match status" value="1"/>
</dbReference>
<keyword evidence="10" id="KW-1185">Reference proteome</keyword>
<dbReference type="InterPro" id="IPR016496">
    <property type="entry name" value="GTPase_HflX"/>
</dbReference>
<dbReference type="SUPFAM" id="SSF52540">
    <property type="entry name" value="P-loop containing nucleoside triphosphate hydrolases"/>
    <property type="match status" value="1"/>
</dbReference>
<keyword evidence="1 6" id="KW-0963">Cytoplasm</keyword>
<dbReference type="PRINTS" id="PR00326">
    <property type="entry name" value="GTP1OBG"/>
</dbReference>
<reference evidence="10" key="1">
    <citation type="submission" date="2016-10" db="EMBL/GenBank/DDBJ databases">
        <authorList>
            <person name="Varghese N."/>
            <person name="Submissions S."/>
        </authorList>
    </citation>
    <scope>NUCLEOTIDE SEQUENCE [LARGE SCALE GENOMIC DNA]</scope>
    <source>
        <strain evidence="10">DSM 3669</strain>
    </source>
</reference>
<feature type="domain" description="Hflx-type G" evidence="8">
    <location>
        <begin position="375"/>
        <end position="542"/>
    </location>
</feature>
<dbReference type="STRING" id="39060.SAMN05660706_105120"/>
<keyword evidence="7" id="KW-0175">Coiled coil</keyword>
<comment type="subunit">
    <text evidence="6">Monomer. Associates with the 50S ribosomal subunit.</text>
</comment>
<evidence type="ECO:0000259" key="8">
    <source>
        <dbReference type="PROSITE" id="PS51705"/>
    </source>
</evidence>
<dbReference type="GO" id="GO:0046872">
    <property type="term" value="F:metal ion binding"/>
    <property type="evidence" value="ECO:0007669"/>
    <property type="project" value="UniProtKB-KW"/>
</dbReference>
<evidence type="ECO:0000256" key="5">
    <source>
        <dbReference type="ARBA" id="ARBA00023134"/>
    </source>
</evidence>
<gene>
    <name evidence="6" type="primary">hflX</name>
    <name evidence="9" type="ORF">SAMN05660706_105120</name>
</gene>
<dbReference type="AlphaFoldDB" id="A0A1I6D508"/>
<evidence type="ECO:0000256" key="6">
    <source>
        <dbReference type="HAMAP-Rule" id="MF_00900"/>
    </source>
</evidence>
<dbReference type="InterPro" id="IPR042108">
    <property type="entry name" value="GTPase_HflX_N_sf"/>
</dbReference>
<dbReference type="InterPro" id="IPR032305">
    <property type="entry name" value="GTP-bd_M"/>
</dbReference>
<dbReference type="Pfam" id="PF16360">
    <property type="entry name" value="GTP-bdg_M"/>
    <property type="match status" value="1"/>
</dbReference>
<dbReference type="FunFam" id="3.40.50.11060:FF:000001">
    <property type="entry name" value="GTPase HflX"/>
    <property type="match status" value="1"/>
</dbReference>
<dbReference type="PANTHER" id="PTHR10229">
    <property type="entry name" value="GTP-BINDING PROTEIN HFLX"/>
    <property type="match status" value="1"/>
</dbReference>